<comment type="subcellular location">
    <subcellularLocation>
        <location evidence="2">Membrane</location>
        <topology evidence="2">Multi-pass membrane protein</topology>
    </subcellularLocation>
</comment>
<feature type="region of interest" description="Disordered" evidence="11">
    <location>
        <begin position="252"/>
        <end position="275"/>
    </location>
</feature>
<feature type="transmembrane region" description="Helical" evidence="12">
    <location>
        <begin position="513"/>
        <end position="544"/>
    </location>
</feature>
<dbReference type="EMBL" id="JAEPRC010000007">
    <property type="protein sequence ID" value="KAG2215517.1"/>
    <property type="molecule type" value="Genomic_DNA"/>
</dbReference>
<protein>
    <recommendedName>
        <fullName evidence="4">RING-type E3 ubiquitin transferase</fullName>
        <ecNumber evidence="4">2.3.2.27</ecNumber>
    </recommendedName>
</protein>
<evidence type="ECO:0000256" key="10">
    <source>
        <dbReference type="SAM" id="Coils"/>
    </source>
</evidence>
<feature type="transmembrane region" description="Helical" evidence="12">
    <location>
        <begin position="369"/>
        <end position="385"/>
    </location>
</feature>
<evidence type="ECO:0000256" key="12">
    <source>
        <dbReference type="SAM" id="Phobius"/>
    </source>
</evidence>
<sequence>MLSYDRKEFLSDCFQGQVITAVVVIVFVAAYLFREWVIQNTAVAAAAEAAAEVAAEAEVEPEASEQQNSNNSEHLAQQQATVDDIIHAVRSVNTTDQAVLNEREQISKRLEELRREIEQRRRITVVDTNNYVNNSNVITKSDNQNNDNDNDNDNDDNDNDDNDDDDDDDDEEEEDNNIYLNPPSGTQSPFASWRDYQQDNANSSLNHRNQQYTETTAASRSSTWRAREFSASSAVERSDYFAEQFLDETVLDEEEEEVEAEADNPPAIAAPPVVDPIAPNNNNEAPFDFGEDFDGILEAIGMHGNILMLVQNSILMSLMINLCLCVTVWIPYVIGRSVILIHPLNIVGSPIYVLRLISDPLIDFGLDTIFWPTYTNLLIIFKAILPQTTLVIIKSLIDNVLSGLYFIFRSIYITLHDTSEAASLSQLLSDTTTTTRSIININNWEPLRDNLYSISAIIFNRWQRCATGQTSLDRTVCTCVGYIVLISIGSWYLSRNKSTRAGSTNEILRQQAVFLKVLFFIFLELVLFPTACGVLLDISTLPLFTEWSIKSRFHFVLLNPYSGIFLHWFVGTGFILQFSVFITLVREVVRPGVLYFMPDPKDPQFQPVQDMVDQPILILLRKLITTAAIYFMLIMVGMGFVTILVSRYCGIYPIIWKFDIPISSLPVDLLAVQFLLPPIMGYIVPREFSKKNVVTWWHIVSRHLRLSSFMFGGRYPEEEGVYVYKSWYAWLKSNLFQQQSPLYDNFQKDGGLVRVPTHDNVPVVIPRRRMIVPIDPITLQPLNENERILGHPAAGVDDDKTKNTTIVYIPPYFKLRMAVFLFLIWTTGSILVCSISVVPLKLGRNLFAKLQLGPERPIHDLYSFALGAYIMIILSSLLNTAVQKYQIMEGNHGQIKWNLVKNYINTKIFKAAKFAYIFFFLGFVVPFLVGIMLDLYIIMPLKFSSIHEASLDIYPTIDWSIGVACLSMFYGIIYLLPQHTPYRNQVVQFHWANFDYLDIPIITKNIILPSIGYLCIIICIPSIVTVAITLVLSVEDSSVKVLIFRCAYPVLFCSTCAILLIILTVRLIKFWLKSIRDDTYLIGKQLHNLEEAP</sequence>
<feature type="transmembrane region" description="Helical" evidence="12">
    <location>
        <begin position="818"/>
        <end position="841"/>
    </location>
</feature>
<dbReference type="GO" id="GO:0005789">
    <property type="term" value="C:endoplasmic reticulum membrane"/>
    <property type="evidence" value="ECO:0007669"/>
    <property type="project" value="TreeGrafter"/>
</dbReference>
<dbReference type="OrthoDB" id="264354at2759"/>
<evidence type="ECO:0000256" key="8">
    <source>
        <dbReference type="ARBA" id="ARBA00022989"/>
    </source>
</evidence>
<evidence type="ECO:0000256" key="5">
    <source>
        <dbReference type="ARBA" id="ARBA00022679"/>
    </source>
</evidence>
<dbReference type="Proteomes" id="UP000650833">
    <property type="component" value="Unassembled WGS sequence"/>
</dbReference>
<evidence type="ECO:0000256" key="7">
    <source>
        <dbReference type="ARBA" id="ARBA00022786"/>
    </source>
</evidence>
<feature type="compositionally biased region" description="Acidic residues" evidence="11">
    <location>
        <begin position="252"/>
        <end position="262"/>
    </location>
</feature>
<evidence type="ECO:0000256" key="6">
    <source>
        <dbReference type="ARBA" id="ARBA00022692"/>
    </source>
</evidence>
<feature type="region of interest" description="Disordered" evidence="11">
    <location>
        <begin position="58"/>
        <end position="78"/>
    </location>
</feature>
<feature type="transmembrane region" description="Helical" evidence="12">
    <location>
        <begin position="959"/>
        <end position="976"/>
    </location>
</feature>
<feature type="compositionally biased region" description="Low complexity" evidence="11">
    <location>
        <begin position="263"/>
        <end position="275"/>
    </location>
</feature>
<feature type="transmembrane region" description="Helical" evidence="12">
    <location>
        <begin position="14"/>
        <end position="33"/>
    </location>
</feature>
<keyword evidence="10" id="KW-0175">Coiled coil</keyword>
<evidence type="ECO:0000313" key="15">
    <source>
        <dbReference type="Proteomes" id="UP000650833"/>
    </source>
</evidence>
<keyword evidence="6 12" id="KW-0812">Transmembrane</keyword>
<gene>
    <name evidence="14" type="ORF">INT46_006777</name>
</gene>
<dbReference type="PANTHER" id="PTHR13145">
    <property type="entry name" value="SSM4 PROTEIN"/>
    <property type="match status" value="1"/>
</dbReference>
<comment type="catalytic activity">
    <reaction evidence="1">
        <text>S-ubiquitinyl-[E2 ubiquitin-conjugating enzyme]-L-cysteine + [acceptor protein]-L-lysine = [E2 ubiquitin-conjugating enzyme]-L-cysteine + N(6)-ubiquitinyl-[acceptor protein]-L-lysine.</text>
        <dbReference type="EC" id="2.3.2.27"/>
    </reaction>
</comment>
<feature type="transmembrane region" description="Helical" evidence="12">
    <location>
        <begin position="564"/>
        <end position="585"/>
    </location>
</feature>
<evidence type="ECO:0000256" key="9">
    <source>
        <dbReference type="ARBA" id="ARBA00023136"/>
    </source>
</evidence>
<feature type="transmembrane region" description="Helical" evidence="12">
    <location>
        <begin position="914"/>
        <end position="939"/>
    </location>
</feature>
<evidence type="ECO:0000256" key="4">
    <source>
        <dbReference type="ARBA" id="ARBA00012483"/>
    </source>
</evidence>
<evidence type="ECO:0000256" key="1">
    <source>
        <dbReference type="ARBA" id="ARBA00000900"/>
    </source>
</evidence>
<evidence type="ECO:0000256" key="3">
    <source>
        <dbReference type="ARBA" id="ARBA00004906"/>
    </source>
</evidence>
<keyword evidence="7" id="KW-0833">Ubl conjugation pathway</keyword>
<organism evidence="14 15">
    <name type="scientific">Mucor plumbeus</name>
    <dbReference type="NCBI Taxonomy" id="97098"/>
    <lineage>
        <taxon>Eukaryota</taxon>
        <taxon>Fungi</taxon>
        <taxon>Fungi incertae sedis</taxon>
        <taxon>Mucoromycota</taxon>
        <taxon>Mucoromycotina</taxon>
        <taxon>Mucoromycetes</taxon>
        <taxon>Mucorales</taxon>
        <taxon>Mucorineae</taxon>
        <taxon>Mucoraceae</taxon>
        <taxon>Mucor</taxon>
    </lineage>
</organism>
<feature type="transmembrane region" description="Helical" evidence="12">
    <location>
        <begin position="472"/>
        <end position="493"/>
    </location>
</feature>
<dbReference type="EC" id="2.3.2.27" evidence="4"/>
<feature type="transmembrane region" description="Helical" evidence="12">
    <location>
        <begin position="314"/>
        <end position="334"/>
    </location>
</feature>
<evidence type="ECO:0000259" key="13">
    <source>
        <dbReference type="Pfam" id="PF23113"/>
    </source>
</evidence>
<dbReference type="GO" id="GO:0036503">
    <property type="term" value="P:ERAD pathway"/>
    <property type="evidence" value="ECO:0007669"/>
    <property type="project" value="TreeGrafter"/>
</dbReference>
<accession>A0A8H7RSN6</accession>
<feature type="transmembrane region" description="Helical" evidence="12">
    <location>
        <begin position="665"/>
        <end position="684"/>
    </location>
</feature>
<evidence type="ECO:0000313" key="14">
    <source>
        <dbReference type="EMBL" id="KAG2215517.1"/>
    </source>
</evidence>
<keyword evidence="5" id="KW-0808">Transferase</keyword>
<proteinExistence type="predicted"/>
<feature type="coiled-coil region" evidence="10">
    <location>
        <begin position="96"/>
        <end position="123"/>
    </location>
</feature>
<evidence type="ECO:0000256" key="11">
    <source>
        <dbReference type="SAM" id="MobiDB-lite"/>
    </source>
</evidence>
<feature type="compositionally biased region" description="Polar residues" evidence="11">
    <location>
        <begin position="64"/>
        <end position="78"/>
    </location>
</feature>
<comment type="pathway">
    <text evidence="3">Protein modification; protein ubiquitination.</text>
</comment>
<name>A0A8H7RSN6_9FUNG</name>
<feature type="region of interest" description="Disordered" evidence="11">
    <location>
        <begin position="134"/>
        <end position="192"/>
    </location>
</feature>
<dbReference type="Pfam" id="PF23113">
    <property type="entry name" value="MARCHF6_C"/>
    <property type="match status" value="1"/>
</dbReference>
<feature type="compositionally biased region" description="Acidic residues" evidence="11">
    <location>
        <begin position="148"/>
        <end position="176"/>
    </location>
</feature>
<dbReference type="GO" id="GO:0061630">
    <property type="term" value="F:ubiquitin protein ligase activity"/>
    <property type="evidence" value="ECO:0007669"/>
    <property type="project" value="UniProtKB-EC"/>
</dbReference>
<feature type="transmembrane region" description="Helical" evidence="12">
    <location>
        <begin position="1011"/>
        <end position="1034"/>
    </location>
</feature>
<keyword evidence="15" id="KW-1185">Reference proteome</keyword>
<feature type="region of interest" description="Disordered" evidence="11">
    <location>
        <begin position="204"/>
        <end position="223"/>
    </location>
</feature>
<keyword evidence="9 12" id="KW-0472">Membrane</keyword>
<keyword evidence="8 12" id="KW-1133">Transmembrane helix</keyword>
<feature type="transmembrane region" description="Helical" evidence="12">
    <location>
        <begin position="861"/>
        <end position="882"/>
    </location>
</feature>
<reference evidence="14" key="1">
    <citation type="submission" date="2020-12" db="EMBL/GenBank/DDBJ databases">
        <title>Metabolic potential, ecology and presence of endohyphal bacteria is reflected in genomic diversity of Mucoromycotina.</title>
        <authorList>
            <person name="Muszewska A."/>
            <person name="Okrasinska A."/>
            <person name="Steczkiewicz K."/>
            <person name="Drgas O."/>
            <person name="Orlowska M."/>
            <person name="Perlinska-Lenart U."/>
            <person name="Aleksandrzak-Piekarczyk T."/>
            <person name="Szatraj K."/>
            <person name="Zielenkiewicz U."/>
            <person name="Pilsyk S."/>
            <person name="Malc E."/>
            <person name="Mieczkowski P."/>
            <person name="Kruszewska J.S."/>
            <person name="Biernat P."/>
            <person name="Pawlowska J."/>
        </authorList>
    </citation>
    <scope>NUCLEOTIDE SEQUENCE</scope>
    <source>
        <strain evidence="14">CBS 226.32</strain>
    </source>
</reference>
<dbReference type="PANTHER" id="PTHR13145:SF0">
    <property type="entry name" value="E3 UBIQUITIN-PROTEIN LIGASE MARCHF6"/>
    <property type="match status" value="1"/>
</dbReference>
<feature type="domain" description="E3 ubiquitin-protein ligase MARCHF6-like C-terminal" evidence="13">
    <location>
        <begin position="899"/>
        <end position="1076"/>
    </location>
</feature>
<dbReference type="AlphaFoldDB" id="A0A8H7RSN6"/>
<feature type="transmembrane region" description="Helical" evidence="12">
    <location>
        <begin position="1046"/>
        <end position="1068"/>
    </location>
</feature>
<feature type="transmembrane region" description="Helical" evidence="12">
    <location>
        <begin position="623"/>
        <end position="645"/>
    </location>
</feature>
<feature type="transmembrane region" description="Helical" evidence="12">
    <location>
        <begin position="397"/>
        <end position="415"/>
    </location>
</feature>
<dbReference type="InterPro" id="IPR056521">
    <property type="entry name" value="MARCHF6-like_C"/>
</dbReference>
<evidence type="ECO:0000256" key="2">
    <source>
        <dbReference type="ARBA" id="ARBA00004141"/>
    </source>
</evidence>
<comment type="caution">
    <text evidence="14">The sequence shown here is derived from an EMBL/GenBank/DDBJ whole genome shotgun (WGS) entry which is preliminary data.</text>
</comment>